<dbReference type="EMBL" id="JPRI01000013">
    <property type="protein sequence ID" value="KFF23193.1"/>
    <property type="molecule type" value="Genomic_DNA"/>
</dbReference>
<dbReference type="Proteomes" id="UP000028719">
    <property type="component" value="Unassembled WGS sequence"/>
</dbReference>
<organism evidence="1 2">
    <name type="scientific">Chryseobacterium vrystaatense</name>
    <dbReference type="NCBI Taxonomy" id="307480"/>
    <lineage>
        <taxon>Bacteria</taxon>
        <taxon>Pseudomonadati</taxon>
        <taxon>Bacteroidota</taxon>
        <taxon>Flavobacteriia</taxon>
        <taxon>Flavobacteriales</taxon>
        <taxon>Weeksellaceae</taxon>
        <taxon>Chryseobacterium group</taxon>
        <taxon>Chryseobacterium</taxon>
    </lineage>
</organism>
<comment type="caution">
    <text evidence="1">The sequence shown here is derived from an EMBL/GenBank/DDBJ whole genome shotgun (WGS) entry which is preliminary data.</text>
</comment>
<accession>A0ABR4UFD3</accession>
<keyword evidence="2" id="KW-1185">Reference proteome</keyword>
<evidence type="ECO:0000313" key="1">
    <source>
        <dbReference type="EMBL" id="KFF23193.1"/>
    </source>
</evidence>
<reference evidence="1 2" key="1">
    <citation type="submission" date="2014-07" db="EMBL/GenBank/DDBJ databases">
        <title>Genome of Chryseobacterium vrystaatense LMG 22846.</title>
        <authorList>
            <person name="Pipes S.E."/>
            <person name="Stropko S.J."/>
            <person name="Newman J.D."/>
        </authorList>
    </citation>
    <scope>NUCLEOTIDE SEQUENCE [LARGE SCALE GENOMIC DNA]</scope>
    <source>
        <strain evidence="1 2">LMG 22846</strain>
    </source>
</reference>
<protein>
    <submittedName>
        <fullName evidence="1">Uncharacterized protein</fullName>
    </submittedName>
</protein>
<dbReference type="RefSeq" id="WP_034751565.1">
    <property type="nucleotide sequence ID" value="NZ_JPRI01000013.1"/>
</dbReference>
<name>A0ABR4UFD3_9FLAO</name>
<gene>
    <name evidence="1" type="ORF">IW16_26525</name>
</gene>
<proteinExistence type="predicted"/>
<sequence>MTEFTNKSFEYTYLVADCEYKMKVLIVSAPEDIEISNIDTEEANGFIFKVAVSTEPQISPEYFETAKQYVFVFGREGEHRFGYLENGNLVEPVQNRFIQVLMLNIQQILMIAGNEGHFFV</sequence>
<evidence type="ECO:0000313" key="2">
    <source>
        <dbReference type="Proteomes" id="UP000028719"/>
    </source>
</evidence>